<proteinExistence type="predicted"/>
<dbReference type="GeneID" id="108623790"/>
<dbReference type="GO" id="GO:0045747">
    <property type="term" value="P:positive regulation of Notch signaling pathway"/>
    <property type="evidence" value="ECO:0007669"/>
    <property type="project" value="TreeGrafter"/>
</dbReference>
<dbReference type="InterPro" id="IPR052835">
    <property type="entry name" value="Nepro"/>
</dbReference>
<accession>A0AAJ7IW43</accession>
<protein>
    <submittedName>
        <fullName evidence="4">Uncharacterized protein LOC108623790</fullName>
    </submittedName>
</protein>
<dbReference type="AlphaFoldDB" id="A0AAJ7IW43"/>
<feature type="compositionally biased region" description="Basic and acidic residues" evidence="1">
    <location>
        <begin position="304"/>
        <end position="317"/>
    </location>
</feature>
<dbReference type="Proteomes" id="UP000694925">
    <property type="component" value="Unplaced"/>
</dbReference>
<name>A0AAJ7IW43_9HYME</name>
<evidence type="ECO:0000313" key="3">
    <source>
        <dbReference type="Proteomes" id="UP000694925"/>
    </source>
</evidence>
<feature type="domain" description="Nucleolus and neural progenitor protein-like N-terminal" evidence="2">
    <location>
        <begin position="5"/>
        <end position="185"/>
    </location>
</feature>
<sequence length="402" mass="46643">MEAIWNRVQLERPPNATCRVARQKFDITKFNASIDQALKDLTSQELFHKEAAILSRLIYRMKIKFRNDKALKSMCKLNKALLKYLSLCLEKEYKNLKNYVEVDEKFVTLPSRQMVEFVLVKTQGFAKLMLRVEEVSKYSAYYLKCRINLGHAWSMALVAYSVVSRIWLLSRYLVSRSCTWYNDLYPHLKLLKVSGLPWLPADHELTSDLKSWLAVPWIDEITPRVPQTYGVKNTMFKLLTPRDHDSDEDPFLDVQDSYRTIKLEESSSHVENLDTLNSSVDTQKVVPNDDTGETIDRHSFNLNRAEKKRAGNTRDESTSTEVKLKGSTKKRASKEILTFDDVKSKSDLIDLLAKESYPGLDKLQWNMIKKKSKKLLDKMEARSSGTEQSVLQAAMKRIRKWI</sequence>
<keyword evidence="3" id="KW-1185">Reference proteome</keyword>
<dbReference type="PANTHER" id="PTHR34761">
    <property type="entry name" value="NUCLEOLUS AND NEURAL PROGENITOR PROTEIN"/>
    <property type="match status" value="1"/>
</dbReference>
<evidence type="ECO:0000256" key="1">
    <source>
        <dbReference type="SAM" id="MobiDB-lite"/>
    </source>
</evidence>
<dbReference type="InterPro" id="IPR027951">
    <property type="entry name" value="Nepro_N"/>
</dbReference>
<evidence type="ECO:0000313" key="4">
    <source>
        <dbReference type="RefSeq" id="XP_017878078.1"/>
    </source>
</evidence>
<reference evidence="4" key="1">
    <citation type="submission" date="2025-08" db="UniProtKB">
        <authorList>
            <consortium name="RefSeq"/>
        </authorList>
    </citation>
    <scope>IDENTIFICATION</scope>
    <source>
        <tissue evidence="4">Whole body</tissue>
    </source>
</reference>
<dbReference type="RefSeq" id="XP_017878078.1">
    <property type="nucleotide sequence ID" value="XM_018022589.2"/>
</dbReference>
<gene>
    <name evidence="4" type="primary">LOC108623790</name>
</gene>
<dbReference type="PANTHER" id="PTHR34761:SF1">
    <property type="entry name" value="NUCLEOLUS AND NEURAL PROGENITOR PROTEIN"/>
    <property type="match status" value="1"/>
</dbReference>
<feature type="region of interest" description="Disordered" evidence="1">
    <location>
        <begin position="304"/>
        <end position="326"/>
    </location>
</feature>
<evidence type="ECO:0000259" key="2">
    <source>
        <dbReference type="Pfam" id="PF14780"/>
    </source>
</evidence>
<dbReference type="Pfam" id="PF14780">
    <property type="entry name" value="NEPRO_N"/>
    <property type="match status" value="1"/>
</dbReference>
<organism evidence="3 4">
    <name type="scientific">Ceratina calcarata</name>
    <dbReference type="NCBI Taxonomy" id="156304"/>
    <lineage>
        <taxon>Eukaryota</taxon>
        <taxon>Metazoa</taxon>
        <taxon>Ecdysozoa</taxon>
        <taxon>Arthropoda</taxon>
        <taxon>Hexapoda</taxon>
        <taxon>Insecta</taxon>
        <taxon>Pterygota</taxon>
        <taxon>Neoptera</taxon>
        <taxon>Endopterygota</taxon>
        <taxon>Hymenoptera</taxon>
        <taxon>Apocrita</taxon>
        <taxon>Aculeata</taxon>
        <taxon>Apoidea</taxon>
        <taxon>Anthophila</taxon>
        <taxon>Apidae</taxon>
        <taxon>Ceratina</taxon>
        <taxon>Zadontomerus</taxon>
    </lineage>
</organism>
<dbReference type="KEGG" id="ccal:108623790"/>
<dbReference type="GO" id="GO:0005634">
    <property type="term" value="C:nucleus"/>
    <property type="evidence" value="ECO:0007669"/>
    <property type="project" value="TreeGrafter"/>
</dbReference>